<dbReference type="InterPro" id="IPR011006">
    <property type="entry name" value="CheY-like_superfamily"/>
</dbReference>
<feature type="compositionally biased region" description="Basic residues" evidence="1">
    <location>
        <begin position="20"/>
        <end position="31"/>
    </location>
</feature>
<feature type="region of interest" description="Disordered" evidence="1">
    <location>
        <begin position="1"/>
        <end position="39"/>
    </location>
</feature>
<dbReference type="EMBL" id="QVPD01000001">
    <property type="protein sequence ID" value="RFP62494.1"/>
    <property type="molecule type" value="Genomic_DNA"/>
</dbReference>
<keyword evidence="4" id="KW-1185">Reference proteome</keyword>
<dbReference type="SUPFAM" id="SSF52172">
    <property type="entry name" value="CheY-like"/>
    <property type="match status" value="1"/>
</dbReference>
<dbReference type="InterPro" id="IPR052340">
    <property type="entry name" value="RNase_Y/CdgJ"/>
</dbReference>
<feature type="compositionally biased region" description="Basic residues" evidence="1">
    <location>
        <begin position="1"/>
        <end position="12"/>
    </location>
</feature>
<protein>
    <submittedName>
        <fullName evidence="3">HDOD domain-containing protein</fullName>
    </submittedName>
</protein>
<evidence type="ECO:0000313" key="3">
    <source>
        <dbReference type="EMBL" id="RFP62494.1"/>
    </source>
</evidence>
<dbReference type="Gene3D" id="1.10.3210.10">
    <property type="entry name" value="Hypothetical protein af1432"/>
    <property type="match status" value="2"/>
</dbReference>
<comment type="caution">
    <text evidence="3">The sequence shown here is derived from an EMBL/GenBank/DDBJ whole genome shotgun (WGS) entry which is preliminary data.</text>
</comment>
<dbReference type="SUPFAM" id="SSF109604">
    <property type="entry name" value="HD-domain/PDEase-like"/>
    <property type="match status" value="1"/>
</dbReference>
<name>A0A372DSN3_9GAMM</name>
<evidence type="ECO:0000259" key="2">
    <source>
        <dbReference type="PROSITE" id="PS51833"/>
    </source>
</evidence>
<dbReference type="InterPro" id="IPR013976">
    <property type="entry name" value="HDOD"/>
</dbReference>
<dbReference type="Pfam" id="PF08668">
    <property type="entry name" value="HDOD"/>
    <property type="match status" value="1"/>
</dbReference>
<dbReference type="PROSITE" id="PS51833">
    <property type="entry name" value="HDOD"/>
    <property type="match status" value="1"/>
</dbReference>
<sequence>MGALRAHPRHPGRAQGRGLSRPRARCSRRPTRGRDPVPHRTVRACADRGAPQENRPAGVIVGENKEEWSVRIAILGEDGGRVGQFEQALADFGLDWEVERPLDPAHALDACEPIDVYVATRAQAELLKQVRERHPSAVRVLLVEAEQETDVLQALDSAHRLLRVPLDAGELIEAVESLADLRELLGNADLKRRIGAIGSLPPPPRVYIELTQLLRDPEASNGEIADVLAQDPAIAAKVLRLCNSAYFSGGRQITDFRMAVTRLGHQAIRRLVLASETFGSIQSASRVDRDALQDRALRTSRLAGRLLAGASAELAVTAGLLSEIGLLLPGVGADGGPHYAEAGAYLLGLWGLPMPIVEAVAYHHNPARVRSGGFWVTGAVHVAFALVTGTEVDEAYLRTVGVHDKLPRWREMVAQMADAA</sequence>
<reference evidence="3 4" key="1">
    <citation type="submission" date="2018-08" db="EMBL/GenBank/DDBJ databases">
        <title>Lysobacter weifangensis sp. nov., a new member of the family 'Xanthomonadaceae', isolated from soil in a farmland.</title>
        <authorList>
            <person name="Zhao H."/>
        </authorList>
    </citation>
    <scope>NUCLEOTIDE SEQUENCE [LARGE SCALE GENOMIC DNA]</scope>
    <source>
        <strain evidence="3 4">WF-2</strain>
    </source>
</reference>
<gene>
    <name evidence="3" type="ORF">D0Y53_01370</name>
</gene>
<dbReference type="PANTHER" id="PTHR33525">
    <property type="match status" value="1"/>
</dbReference>
<dbReference type="OrthoDB" id="5755654at2"/>
<evidence type="ECO:0000256" key="1">
    <source>
        <dbReference type="SAM" id="MobiDB-lite"/>
    </source>
</evidence>
<dbReference type="Proteomes" id="UP000262917">
    <property type="component" value="Unassembled WGS sequence"/>
</dbReference>
<feature type="domain" description="HDOD" evidence="2">
    <location>
        <begin position="200"/>
        <end position="366"/>
    </location>
</feature>
<proteinExistence type="predicted"/>
<evidence type="ECO:0000313" key="4">
    <source>
        <dbReference type="Proteomes" id="UP000262917"/>
    </source>
</evidence>
<dbReference type="AlphaFoldDB" id="A0A372DSN3"/>
<dbReference type="PANTHER" id="PTHR33525:SF6">
    <property type="entry name" value="HDOD DOMAIN-CONTAINING PROTEIN"/>
    <property type="match status" value="1"/>
</dbReference>
<organism evidence="3 4">
    <name type="scientific">Cognatiluteimonas weifangensis</name>
    <dbReference type="NCBI Taxonomy" id="2303539"/>
    <lineage>
        <taxon>Bacteria</taxon>
        <taxon>Pseudomonadati</taxon>
        <taxon>Pseudomonadota</taxon>
        <taxon>Gammaproteobacteria</taxon>
        <taxon>Lysobacterales</taxon>
        <taxon>Lysobacteraceae</taxon>
        <taxon>Cognatiluteimonas</taxon>
    </lineage>
</organism>
<accession>A0A372DSN3</accession>